<proteinExistence type="predicted"/>
<dbReference type="AlphaFoldDB" id="A0AA46BLB2"/>
<comment type="caution">
    <text evidence="1">The sequence shown here is derived from an EMBL/GenBank/DDBJ whole genome shotgun (WGS) entry which is preliminary data.</text>
</comment>
<reference evidence="1 2" key="1">
    <citation type="submission" date="2018-06" db="EMBL/GenBank/DDBJ databases">
        <authorList>
            <consortium name="Pathogen Informatics"/>
            <person name="Doyle S."/>
        </authorList>
    </citation>
    <scope>NUCLEOTIDE SEQUENCE [LARGE SCALE GENOMIC DNA]</scope>
    <source>
        <strain evidence="1 2">NCTC7915</strain>
    </source>
</reference>
<evidence type="ECO:0000313" key="2">
    <source>
        <dbReference type="Proteomes" id="UP000254118"/>
    </source>
</evidence>
<organism evidence="1 2">
    <name type="scientific">Dermatophilus congolensis</name>
    <dbReference type="NCBI Taxonomy" id="1863"/>
    <lineage>
        <taxon>Bacteria</taxon>
        <taxon>Bacillati</taxon>
        <taxon>Actinomycetota</taxon>
        <taxon>Actinomycetes</taxon>
        <taxon>Micrococcales</taxon>
        <taxon>Dermatophilaceae</taxon>
        <taxon>Dermatophilus</taxon>
    </lineage>
</organism>
<name>A0AA46BLB2_9MICO</name>
<gene>
    <name evidence="1" type="ORF">NCTC7915_00168</name>
</gene>
<dbReference type="Proteomes" id="UP000254118">
    <property type="component" value="Unassembled WGS sequence"/>
</dbReference>
<accession>A0AA46BLB2</accession>
<sequence>MVMWGPGSMRGWMGRVRHWHMNWVGWTGMSRSVVGVSVRRSQGPSWWFSRVDAVRMLPMSSRRKVSRSRWMRWVSLGLVGWCVGVMV</sequence>
<dbReference type="EMBL" id="UFYA01000001">
    <property type="protein sequence ID" value="STD03935.1"/>
    <property type="molecule type" value="Genomic_DNA"/>
</dbReference>
<evidence type="ECO:0000313" key="1">
    <source>
        <dbReference type="EMBL" id="STD03935.1"/>
    </source>
</evidence>
<protein>
    <submittedName>
        <fullName evidence="1">Uncharacterized protein</fullName>
    </submittedName>
</protein>